<evidence type="ECO:0000256" key="9">
    <source>
        <dbReference type="ARBA" id="ARBA00023172"/>
    </source>
</evidence>
<dbReference type="CDD" id="cd17992">
    <property type="entry name" value="DEXHc_RecG"/>
    <property type="match status" value="1"/>
</dbReference>
<dbReference type="SUPFAM" id="SSF50249">
    <property type="entry name" value="Nucleic acid-binding proteins"/>
    <property type="match status" value="1"/>
</dbReference>
<evidence type="ECO:0000256" key="4">
    <source>
        <dbReference type="ARBA" id="ARBA00022763"/>
    </source>
</evidence>
<keyword evidence="4 15" id="KW-0227">DNA damage</keyword>
<dbReference type="InterPro" id="IPR012340">
    <property type="entry name" value="NA-bd_OB-fold"/>
</dbReference>
<comment type="catalytic activity">
    <reaction evidence="14 15">
        <text>ATP + H2O = ADP + phosphate + H(+)</text>
        <dbReference type="Rhea" id="RHEA:13065"/>
        <dbReference type="ChEBI" id="CHEBI:15377"/>
        <dbReference type="ChEBI" id="CHEBI:15378"/>
        <dbReference type="ChEBI" id="CHEBI:30616"/>
        <dbReference type="ChEBI" id="CHEBI:43474"/>
        <dbReference type="ChEBI" id="CHEBI:456216"/>
        <dbReference type="EC" id="5.6.2.4"/>
    </reaction>
</comment>
<dbReference type="InterPro" id="IPR027417">
    <property type="entry name" value="P-loop_NTPase"/>
</dbReference>
<keyword evidence="8" id="KW-0238">DNA-binding</keyword>
<dbReference type="GO" id="GO:0006310">
    <property type="term" value="P:DNA recombination"/>
    <property type="evidence" value="ECO:0007669"/>
    <property type="project" value="UniProtKB-UniRule"/>
</dbReference>
<dbReference type="AlphaFoldDB" id="A0A7V3E8U9"/>
<dbReference type="Pfam" id="PF19833">
    <property type="entry name" value="RecG_dom3_C"/>
    <property type="match status" value="1"/>
</dbReference>
<keyword evidence="10 15" id="KW-0234">DNA repair</keyword>
<comment type="catalytic activity">
    <reaction evidence="12 15">
        <text>Couples ATP hydrolysis with the unwinding of duplex DNA by translocating in the 3'-5' direction.</text>
        <dbReference type="EC" id="5.6.2.4"/>
    </reaction>
</comment>
<dbReference type="PROSITE" id="PS51192">
    <property type="entry name" value="HELICASE_ATP_BIND_1"/>
    <property type="match status" value="1"/>
</dbReference>
<dbReference type="InterPro" id="IPR001650">
    <property type="entry name" value="Helicase_C-like"/>
</dbReference>
<evidence type="ECO:0000259" key="16">
    <source>
        <dbReference type="PROSITE" id="PS51192"/>
    </source>
</evidence>
<evidence type="ECO:0000259" key="17">
    <source>
        <dbReference type="PROSITE" id="PS51194"/>
    </source>
</evidence>
<evidence type="ECO:0000256" key="15">
    <source>
        <dbReference type="RuleBase" id="RU363016"/>
    </source>
</evidence>
<dbReference type="SUPFAM" id="SSF52540">
    <property type="entry name" value="P-loop containing nucleoside triphosphate hydrolases"/>
    <property type="match status" value="2"/>
</dbReference>
<comment type="function">
    <text evidence="15">Plays a critical role in recombination and DNA repair. Helps process Holliday junction intermediates to mature products by catalyzing branch migration. Has replication fork regression activity, unwinds stalled or blocked replication forks to make a HJ that can be resolved. Has a DNA unwinding activity characteristic of a DNA helicase with 3'-5' polarity.</text>
</comment>
<dbReference type="Pfam" id="PF00270">
    <property type="entry name" value="DEAD"/>
    <property type="match status" value="1"/>
</dbReference>
<keyword evidence="9 15" id="KW-0233">DNA recombination</keyword>
<evidence type="ECO:0000256" key="10">
    <source>
        <dbReference type="ARBA" id="ARBA00023204"/>
    </source>
</evidence>
<evidence type="ECO:0000256" key="1">
    <source>
        <dbReference type="ARBA" id="ARBA00007504"/>
    </source>
</evidence>
<dbReference type="InterPro" id="IPR004609">
    <property type="entry name" value="ATP-dep_DNA_helicase_RecG"/>
</dbReference>
<sequence length="736" mass="84633">MNSAKANILESSVQYIKSVGPKRAESFAKIGIKTIRDLLFYFPSRHLDRSTVLTAAKAYSYILNGYDGEVTVIGKVIEREKIRVRNKEILKVQMKDNTGFFECIWFQGAKYFYDVFKEGEYFAVSAKPTIDKYDRFQFVHPDFDRITEEETQSFLHTGKIIPFYRIPKELKARNIGDFSLRRIIAYAVEHYADEIEETLPEEILTKHNLLKLNEAIKNYHFPQSQELFLRAQYRFKFEEIFYLELLLALRKNKIQKKDKPVKFEIRTELIKNFLKILPFQLTESQKKVLSEIKNDMLSDKPMNRLLQGDVGSGKTVVALIAMLIAVDSGYQAALMAPTEILADQHAKNISALMKKLNEINPHKKVKVTLLLGGQSNSAKAKREKEIELKEADIIIGTHALIEEKVSFRNLGLVVIDEQHRFGVKQRADLLAKGLAPDVLVMSATPIPRTLTMTLYGDLDVSVINEMPKNRKPIKTVLRGEKKLPEIYKFIIDKSKEGYQTFIVYPLVEESEKLDLKAATNYYEELKNTYLKDLNVGLIHGKMNWREKEEMMFRFLNKEFDVLVATTVIEVGIDIPDANIILINDAHRFGLSQLHQLRGRVGRSNKQAYCILVTHDKIAAKQSANELNFEYLSPTQLENYKASVRLQSMVKYNDGFKIAEIDLKLRGPGDIFGTKQSGFPELKFINIAEDSEIIFEAKQSAFELISSDPTLSQKKNFLVRKKLLEQYKENMIYADIA</sequence>
<dbReference type="SMART" id="SM00490">
    <property type="entry name" value="HELICc"/>
    <property type="match status" value="1"/>
</dbReference>
<dbReference type="CDD" id="cd04488">
    <property type="entry name" value="RecG_wedge_OBF"/>
    <property type="match status" value="1"/>
</dbReference>
<keyword evidence="7 15" id="KW-0067">ATP-binding</keyword>
<comment type="similarity">
    <text evidence="1 15">Belongs to the helicase family. RecG subfamily.</text>
</comment>
<keyword evidence="6 15" id="KW-0347">Helicase</keyword>
<keyword evidence="3 15" id="KW-0547">Nucleotide-binding</keyword>
<dbReference type="GO" id="GO:0006281">
    <property type="term" value="P:DNA repair"/>
    <property type="evidence" value="ECO:0007669"/>
    <property type="project" value="UniProtKB-UniRule"/>
</dbReference>
<dbReference type="EMBL" id="DSUJ01000011">
    <property type="protein sequence ID" value="HFI92792.1"/>
    <property type="molecule type" value="Genomic_DNA"/>
</dbReference>
<dbReference type="GO" id="GO:0005524">
    <property type="term" value="F:ATP binding"/>
    <property type="evidence" value="ECO:0007669"/>
    <property type="project" value="UniProtKB-KW"/>
</dbReference>
<dbReference type="GO" id="GO:0003677">
    <property type="term" value="F:DNA binding"/>
    <property type="evidence" value="ECO:0007669"/>
    <property type="project" value="UniProtKB-KW"/>
</dbReference>
<dbReference type="InterPro" id="IPR014001">
    <property type="entry name" value="Helicase_ATP-bd"/>
</dbReference>
<gene>
    <name evidence="18" type="primary">recG</name>
    <name evidence="18" type="ORF">ENS31_14835</name>
</gene>
<dbReference type="NCBIfam" id="NF008165">
    <property type="entry name" value="PRK10917.1-3"/>
    <property type="match status" value="1"/>
</dbReference>
<dbReference type="InterPro" id="IPR011545">
    <property type="entry name" value="DEAD/DEAH_box_helicase_dom"/>
</dbReference>
<comment type="caution">
    <text evidence="18">The sequence shown here is derived from an EMBL/GenBank/DDBJ whole genome shotgun (WGS) entry which is preliminary data.</text>
</comment>
<reference evidence="18" key="1">
    <citation type="journal article" date="2020" name="mSystems">
        <title>Genome- and Community-Level Interaction Insights into Carbon Utilization and Element Cycling Functions of Hydrothermarchaeota in Hydrothermal Sediment.</title>
        <authorList>
            <person name="Zhou Z."/>
            <person name="Liu Y."/>
            <person name="Xu W."/>
            <person name="Pan J."/>
            <person name="Luo Z.H."/>
            <person name="Li M."/>
        </authorList>
    </citation>
    <scope>NUCLEOTIDE SEQUENCE [LARGE SCALE GENOMIC DNA]</scope>
    <source>
        <strain evidence="18">SpSt-479</strain>
    </source>
</reference>
<evidence type="ECO:0000256" key="12">
    <source>
        <dbReference type="ARBA" id="ARBA00034617"/>
    </source>
</evidence>
<dbReference type="SMART" id="SM00487">
    <property type="entry name" value="DEXDc"/>
    <property type="match status" value="1"/>
</dbReference>
<evidence type="ECO:0000256" key="8">
    <source>
        <dbReference type="ARBA" id="ARBA00023125"/>
    </source>
</evidence>
<dbReference type="NCBIfam" id="TIGR00643">
    <property type="entry name" value="recG"/>
    <property type="match status" value="1"/>
</dbReference>
<dbReference type="GO" id="GO:0043138">
    <property type="term" value="F:3'-5' DNA helicase activity"/>
    <property type="evidence" value="ECO:0007669"/>
    <property type="project" value="UniProtKB-EC"/>
</dbReference>
<accession>A0A7V3E8U9</accession>
<dbReference type="PANTHER" id="PTHR47964:SF1">
    <property type="entry name" value="ATP-DEPENDENT DNA HELICASE HOMOLOG RECG, CHLOROPLASTIC"/>
    <property type="match status" value="1"/>
</dbReference>
<feature type="domain" description="Helicase C-terminal" evidence="17">
    <location>
        <begin position="485"/>
        <end position="656"/>
    </location>
</feature>
<keyword evidence="5 15" id="KW-0378">Hydrolase</keyword>
<evidence type="ECO:0000256" key="5">
    <source>
        <dbReference type="ARBA" id="ARBA00022801"/>
    </source>
</evidence>
<dbReference type="Gene3D" id="3.40.50.300">
    <property type="entry name" value="P-loop containing nucleotide triphosphate hydrolases"/>
    <property type="match status" value="2"/>
</dbReference>
<feature type="domain" description="Helicase ATP-binding" evidence="16">
    <location>
        <begin position="295"/>
        <end position="463"/>
    </location>
</feature>
<dbReference type="Pfam" id="PF17191">
    <property type="entry name" value="RecG_wedge"/>
    <property type="match status" value="1"/>
</dbReference>
<dbReference type="Pfam" id="PF00271">
    <property type="entry name" value="Helicase_C"/>
    <property type="match status" value="1"/>
</dbReference>
<evidence type="ECO:0000256" key="7">
    <source>
        <dbReference type="ARBA" id="ARBA00022840"/>
    </source>
</evidence>
<evidence type="ECO:0000256" key="6">
    <source>
        <dbReference type="ARBA" id="ARBA00022806"/>
    </source>
</evidence>
<proteinExistence type="inferred from homology"/>
<organism evidence="18">
    <name type="scientific">Ignavibacterium album</name>
    <dbReference type="NCBI Taxonomy" id="591197"/>
    <lineage>
        <taxon>Bacteria</taxon>
        <taxon>Pseudomonadati</taxon>
        <taxon>Ignavibacteriota</taxon>
        <taxon>Ignavibacteria</taxon>
        <taxon>Ignavibacteriales</taxon>
        <taxon>Ignavibacteriaceae</taxon>
        <taxon>Ignavibacterium</taxon>
    </lineage>
</organism>
<dbReference type="GO" id="GO:0016787">
    <property type="term" value="F:hydrolase activity"/>
    <property type="evidence" value="ECO:0007669"/>
    <property type="project" value="UniProtKB-KW"/>
</dbReference>
<dbReference type="NCBIfam" id="NF008168">
    <property type="entry name" value="PRK10917.2-2"/>
    <property type="match status" value="1"/>
</dbReference>
<evidence type="ECO:0000256" key="3">
    <source>
        <dbReference type="ARBA" id="ARBA00022741"/>
    </source>
</evidence>
<dbReference type="PROSITE" id="PS51194">
    <property type="entry name" value="HELICASE_CTER"/>
    <property type="match status" value="1"/>
</dbReference>
<dbReference type="InterPro" id="IPR045562">
    <property type="entry name" value="RecG_dom3_C"/>
</dbReference>
<keyword evidence="11" id="KW-0413">Isomerase</keyword>
<dbReference type="InterPro" id="IPR033454">
    <property type="entry name" value="RecG_wedge"/>
</dbReference>
<evidence type="ECO:0000313" key="18">
    <source>
        <dbReference type="EMBL" id="HFI92792.1"/>
    </source>
</evidence>
<dbReference type="InterPro" id="IPR047112">
    <property type="entry name" value="RecG/Mfd"/>
</dbReference>
<dbReference type="Gene3D" id="2.40.50.140">
    <property type="entry name" value="Nucleic acid-binding proteins"/>
    <property type="match status" value="1"/>
</dbReference>
<name>A0A7V3E8U9_9BACT</name>
<dbReference type="PANTHER" id="PTHR47964">
    <property type="entry name" value="ATP-DEPENDENT DNA HELICASE HOMOLOG RECG, CHLOROPLASTIC"/>
    <property type="match status" value="1"/>
</dbReference>
<evidence type="ECO:0000256" key="13">
    <source>
        <dbReference type="ARBA" id="ARBA00034808"/>
    </source>
</evidence>
<evidence type="ECO:0000256" key="14">
    <source>
        <dbReference type="ARBA" id="ARBA00048988"/>
    </source>
</evidence>
<evidence type="ECO:0000256" key="2">
    <source>
        <dbReference type="ARBA" id="ARBA00017846"/>
    </source>
</evidence>
<dbReference type="EC" id="5.6.2.4" evidence="13 15"/>
<evidence type="ECO:0000256" key="11">
    <source>
        <dbReference type="ARBA" id="ARBA00023235"/>
    </source>
</evidence>
<protein>
    <recommendedName>
        <fullName evidence="2 15">ATP-dependent DNA helicase RecG</fullName>
        <ecNumber evidence="13 15">5.6.2.4</ecNumber>
    </recommendedName>
</protein>